<dbReference type="Pfam" id="PF00756">
    <property type="entry name" value="Esterase"/>
    <property type="match status" value="1"/>
</dbReference>
<dbReference type="Gene3D" id="3.40.50.1820">
    <property type="entry name" value="alpha/beta hydrolase"/>
    <property type="match status" value="1"/>
</dbReference>
<name>A0A5D0R874_9FLAO</name>
<feature type="repeat" description="TPR" evidence="3">
    <location>
        <begin position="362"/>
        <end position="395"/>
    </location>
</feature>
<dbReference type="EMBL" id="VSKK01000002">
    <property type="protein sequence ID" value="TYB77125.1"/>
    <property type="molecule type" value="Genomic_DNA"/>
</dbReference>
<dbReference type="AlphaFoldDB" id="A0A5D0R874"/>
<dbReference type="InterPro" id="IPR011990">
    <property type="entry name" value="TPR-like_helical_dom_sf"/>
</dbReference>
<accession>A0A5D0R874</accession>
<dbReference type="InterPro" id="IPR000801">
    <property type="entry name" value="Esterase-like"/>
</dbReference>
<protein>
    <submittedName>
        <fullName evidence="4">Alpha/beta hydrolase</fullName>
    </submittedName>
</protein>
<dbReference type="GO" id="GO:0016788">
    <property type="term" value="F:hydrolase activity, acting on ester bonds"/>
    <property type="evidence" value="ECO:0007669"/>
    <property type="project" value="TreeGrafter"/>
</dbReference>
<proteinExistence type="inferred from homology"/>
<keyword evidence="5" id="KW-1185">Reference proteome</keyword>
<evidence type="ECO:0000313" key="4">
    <source>
        <dbReference type="EMBL" id="TYB77125.1"/>
    </source>
</evidence>
<dbReference type="PROSITE" id="PS50005">
    <property type="entry name" value="TPR"/>
    <property type="match status" value="1"/>
</dbReference>
<evidence type="ECO:0000313" key="5">
    <source>
        <dbReference type="Proteomes" id="UP000323720"/>
    </source>
</evidence>
<dbReference type="OrthoDB" id="9784036at2"/>
<dbReference type="InterPro" id="IPR019734">
    <property type="entry name" value="TPR_rpt"/>
</dbReference>
<organism evidence="4 5">
    <name type="scientific">Bizionia myxarmorum</name>
    <dbReference type="NCBI Taxonomy" id="291186"/>
    <lineage>
        <taxon>Bacteria</taxon>
        <taxon>Pseudomonadati</taxon>
        <taxon>Bacteroidota</taxon>
        <taxon>Flavobacteriia</taxon>
        <taxon>Flavobacteriales</taxon>
        <taxon>Flavobacteriaceae</taxon>
        <taxon>Bizionia</taxon>
    </lineage>
</organism>
<keyword evidence="3" id="KW-0802">TPR repeat</keyword>
<dbReference type="PANTHER" id="PTHR40841">
    <property type="entry name" value="SIDEROPHORE TRIACETYLFUSARININE C ESTERASE"/>
    <property type="match status" value="1"/>
</dbReference>
<dbReference type="InterPro" id="IPR052558">
    <property type="entry name" value="Siderophore_Hydrolase_D"/>
</dbReference>
<dbReference type="Proteomes" id="UP000323720">
    <property type="component" value="Unassembled WGS sequence"/>
</dbReference>
<dbReference type="RefSeq" id="WP_148404003.1">
    <property type="nucleotide sequence ID" value="NZ_VSKK01000002.1"/>
</dbReference>
<dbReference type="SUPFAM" id="SSF53474">
    <property type="entry name" value="alpha/beta-Hydrolases"/>
    <property type="match status" value="1"/>
</dbReference>
<evidence type="ECO:0000256" key="3">
    <source>
        <dbReference type="PROSITE-ProRule" id="PRU00339"/>
    </source>
</evidence>
<reference evidence="4 5" key="1">
    <citation type="submission" date="2019-08" db="EMBL/GenBank/DDBJ databases">
        <title>Genomes of Antarctic Bizionia species.</title>
        <authorList>
            <person name="Bowman J.P."/>
        </authorList>
    </citation>
    <scope>NUCLEOTIDE SEQUENCE [LARGE SCALE GENOMIC DNA]</scope>
    <source>
        <strain evidence="4 5">ADA-4</strain>
    </source>
</reference>
<comment type="similarity">
    <text evidence="1">Belongs to the esterase D family.</text>
</comment>
<dbReference type="InterPro" id="IPR029058">
    <property type="entry name" value="AB_hydrolase_fold"/>
</dbReference>
<comment type="caution">
    <text evidence="4">The sequence shown here is derived from an EMBL/GenBank/DDBJ whole genome shotgun (WGS) entry which is preliminary data.</text>
</comment>
<sequence length="420" mass="47293">MILLISMLFIAVCHETSAQTNNKGLITIGVSDSIQSSILDEKRDFWVHIPESENDSEVAFPVVYLLDGDKHFTSVVGIIQELSATKGNTLMPKMIVVGILNTDRMRDLTPKHGNQKNGPNTSGGGEAFLDFMKKELIPYIDQKYPTKPYRIYIGHSLGGLTVINTMLKKPELFNSYIALDPSLWWADSAMLKEANVILNNKSLTDETLYLGIANTLKPEVTIGTVTADTTHATQHIRDILEFSTKIVPESSAKLDFKFQYYPDDGHGSLPLIATYDALRYIFSWYDMDKSFIPLILNLEIKDVAVIKTLKIHFQNISEKLGYTVLPPEDYVNQLGYGCIKRELYEKAEAFFKLNVKNYPNNSNVYDSLGDYYAAIKDIDKAILAYHKALKTGAGSTYSRDKLYALLLQEKAHTLVLKKNH</sequence>
<dbReference type="SUPFAM" id="SSF48452">
    <property type="entry name" value="TPR-like"/>
    <property type="match status" value="1"/>
</dbReference>
<dbReference type="PANTHER" id="PTHR40841:SF2">
    <property type="entry name" value="SIDEROPHORE-DEGRADING ESTERASE (EUROFUNG)"/>
    <property type="match status" value="1"/>
</dbReference>
<evidence type="ECO:0000256" key="2">
    <source>
        <dbReference type="ARBA" id="ARBA00022801"/>
    </source>
</evidence>
<keyword evidence="2 4" id="KW-0378">Hydrolase</keyword>
<evidence type="ECO:0000256" key="1">
    <source>
        <dbReference type="ARBA" id="ARBA00005622"/>
    </source>
</evidence>
<gene>
    <name evidence="4" type="ORF">ES674_10575</name>
</gene>